<keyword evidence="5" id="KW-0256">Endoplasmic reticulum</keyword>
<keyword evidence="11" id="KW-1133">Transmembrane helix</keyword>
<evidence type="ECO:0000256" key="6">
    <source>
        <dbReference type="ARBA" id="ARBA00023004"/>
    </source>
</evidence>
<comment type="subcellular location">
    <subcellularLocation>
        <location evidence="2">Endoplasmic reticulum membrane</location>
    </subcellularLocation>
</comment>
<evidence type="ECO:0000256" key="4">
    <source>
        <dbReference type="ARBA" id="ARBA00022617"/>
    </source>
</evidence>
<keyword evidence="13" id="KW-1185">Reference proteome</keyword>
<evidence type="ECO:0000313" key="12">
    <source>
        <dbReference type="EMBL" id="KAK4010370.1"/>
    </source>
</evidence>
<dbReference type="PROSITE" id="PS00086">
    <property type="entry name" value="CYTOCHROME_P450"/>
    <property type="match status" value="1"/>
</dbReference>
<sequence>MVGSLLTQSHFILRSGSRHVQTCAGMFITSTIEWSPLYFWSALTILLTTWYWTWTRSRFVRLINAIPGPKHLPLLGNLLDLSLSNDGFFRKLTFDWNQKYGGIFRVWLTFHPVVVVGSPEILETIFSNKIIGDKPNEMKLLKEYLGDSVLLLTGEEWKQRRRLLTPAFHFKILDRFVDVFNERSVECAHSLDRAIEINMGGEFDIFPIMKRFSLDIFCETSMGQKSGKNEKKEKYLGIIEGASAIVMERALKPWLRIKWIFNLSRLGELSRSYAAVADAFYHQVIKERRELFQQEKEKNANQSTSEKLPNGGLDQDDPIDAPRGRPAFLDTLLKAAEENPELTDEVIKDEVSLFMIAGHETTGFTLAAFLYLIAKHPEHQQLVVDELHQVFGDSNRPCTSNDFAQLKYLDCCIKETLRMYTNTPLLLRSIPEDLQAGDFTLPKGLTVFLNVHAAHHNPDIYADPESFKPERFLPENSIGRHPYAFVPFSAGPRNCIGQKYAMYELRVVLANLLRWFRFSVSDPSAPLETPTMLIVLKFKDGARLIVSRRSNIP</sequence>
<keyword evidence="6 9" id="KW-0408">Iron</keyword>
<dbReference type="CDD" id="cd20628">
    <property type="entry name" value="CYP4"/>
    <property type="match status" value="1"/>
</dbReference>
<feature type="transmembrane region" description="Helical" evidence="11">
    <location>
        <begin position="37"/>
        <end position="54"/>
    </location>
</feature>
<organism evidence="12 13">
    <name type="scientific">Daphnia magna</name>
    <dbReference type="NCBI Taxonomy" id="35525"/>
    <lineage>
        <taxon>Eukaryota</taxon>
        <taxon>Metazoa</taxon>
        <taxon>Ecdysozoa</taxon>
        <taxon>Arthropoda</taxon>
        <taxon>Crustacea</taxon>
        <taxon>Branchiopoda</taxon>
        <taxon>Diplostraca</taxon>
        <taxon>Cladocera</taxon>
        <taxon>Anomopoda</taxon>
        <taxon>Daphniidae</taxon>
        <taxon>Daphnia</taxon>
    </lineage>
</organism>
<accession>A0ABQ9ZBT1</accession>
<dbReference type="EMBL" id="JAOYFB010000003">
    <property type="protein sequence ID" value="KAK4010370.1"/>
    <property type="molecule type" value="Genomic_DNA"/>
</dbReference>
<evidence type="ECO:0000256" key="1">
    <source>
        <dbReference type="ARBA" id="ARBA00001971"/>
    </source>
</evidence>
<gene>
    <name evidence="12" type="ORF">OUZ56_019516</name>
</gene>
<dbReference type="PANTHER" id="PTHR24291:SF189">
    <property type="entry name" value="CYTOCHROME P450 4C3-RELATED"/>
    <property type="match status" value="1"/>
</dbReference>
<dbReference type="SUPFAM" id="SSF48264">
    <property type="entry name" value="Cytochrome P450"/>
    <property type="match status" value="1"/>
</dbReference>
<dbReference type="InterPro" id="IPR001128">
    <property type="entry name" value="Cyt_P450"/>
</dbReference>
<keyword evidence="4 9" id="KW-0349">Heme</keyword>
<protein>
    <recommendedName>
        <fullName evidence="14">Cytochrome p450</fullName>
    </recommendedName>
</protein>
<keyword evidence="9" id="KW-0479">Metal-binding</keyword>
<evidence type="ECO:0000256" key="10">
    <source>
        <dbReference type="SAM" id="MobiDB-lite"/>
    </source>
</evidence>
<proteinExistence type="inferred from homology"/>
<comment type="caution">
    <text evidence="12">The sequence shown here is derived from an EMBL/GenBank/DDBJ whole genome shotgun (WGS) entry which is preliminary data.</text>
</comment>
<evidence type="ECO:0008006" key="14">
    <source>
        <dbReference type="Google" id="ProtNLM"/>
    </source>
</evidence>
<reference evidence="12 13" key="1">
    <citation type="journal article" date="2023" name="Nucleic Acids Res.">
        <title>The hologenome of Daphnia magna reveals possible DNA methylation and microbiome-mediated evolution of the host genome.</title>
        <authorList>
            <person name="Chaturvedi A."/>
            <person name="Li X."/>
            <person name="Dhandapani V."/>
            <person name="Marshall H."/>
            <person name="Kissane S."/>
            <person name="Cuenca-Cambronero M."/>
            <person name="Asole G."/>
            <person name="Calvet F."/>
            <person name="Ruiz-Romero M."/>
            <person name="Marangio P."/>
            <person name="Guigo R."/>
            <person name="Rago D."/>
            <person name="Mirbahai L."/>
            <person name="Eastwood N."/>
            <person name="Colbourne J.K."/>
            <person name="Zhou J."/>
            <person name="Mallon E."/>
            <person name="Orsini L."/>
        </authorList>
    </citation>
    <scope>NUCLEOTIDE SEQUENCE [LARGE SCALE GENOMIC DNA]</scope>
    <source>
        <strain evidence="12">LRV0_1</strain>
    </source>
</reference>
<dbReference type="Pfam" id="PF00067">
    <property type="entry name" value="p450"/>
    <property type="match status" value="1"/>
</dbReference>
<dbReference type="Proteomes" id="UP001234178">
    <property type="component" value="Unassembled WGS sequence"/>
</dbReference>
<feature type="region of interest" description="Disordered" evidence="10">
    <location>
        <begin position="293"/>
        <end position="320"/>
    </location>
</feature>
<evidence type="ECO:0000256" key="7">
    <source>
        <dbReference type="ARBA" id="ARBA00023033"/>
    </source>
</evidence>
<dbReference type="PRINTS" id="PR00385">
    <property type="entry name" value="P450"/>
</dbReference>
<evidence type="ECO:0000256" key="8">
    <source>
        <dbReference type="ARBA" id="ARBA00023136"/>
    </source>
</evidence>
<dbReference type="InterPro" id="IPR050196">
    <property type="entry name" value="Cytochrome_P450_Monoox"/>
</dbReference>
<name>A0ABQ9ZBT1_9CRUS</name>
<dbReference type="InterPro" id="IPR036396">
    <property type="entry name" value="Cyt_P450_sf"/>
</dbReference>
<evidence type="ECO:0000256" key="9">
    <source>
        <dbReference type="RuleBase" id="RU000461"/>
    </source>
</evidence>
<keyword evidence="9" id="KW-0560">Oxidoreductase</keyword>
<keyword evidence="7 9" id="KW-0503">Monooxygenase</keyword>
<keyword evidence="8 11" id="KW-0472">Membrane</keyword>
<keyword evidence="11" id="KW-0812">Transmembrane</keyword>
<dbReference type="InterPro" id="IPR002401">
    <property type="entry name" value="Cyt_P450_E_grp-I"/>
</dbReference>
<evidence type="ECO:0000313" key="13">
    <source>
        <dbReference type="Proteomes" id="UP001234178"/>
    </source>
</evidence>
<comment type="similarity">
    <text evidence="3 9">Belongs to the cytochrome P450 family.</text>
</comment>
<evidence type="ECO:0000256" key="2">
    <source>
        <dbReference type="ARBA" id="ARBA00004586"/>
    </source>
</evidence>
<dbReference type="PRINTS" id="PR00463">
    <property type="entry name" value="EP450I"/>
</dbReference>
<dbReference type="Gene3D" id="1.10.630.10">
    <property type="entry name" value="Cytochrome P450"/>
    <property type="match status" value="1"/>
</dbReference>
<dbReference type="InterPro" id="IPR017972">
    <property type="entry name" value="Cyt_P450_CS"/>
</dbReference>
<comment type="cofactor">
    <cofactor evidence="1">
        <name>heme</name>
        <dbReference type="ChEBI" id="CHEBI:30413"/>
    </cofactor>
</comment>
<evidence type="ECO:0000256" key="11">
    <source>
        <dbReference type="SAM" id="Phobius"/>
    </source>
</evidence>
<evidence type="ECO:0000256" key="5">
    <source>
        <dbReference type="ARBA" id="ARBA00022824"/>
    </source>
</evidence>
<evidence type="ECO:0000256" key="3">
    <source>
        <dbReference type="ARBA" id="ARBA00010617"/>
    </source>
</evidence>
<dbReference type="PANTHER" id="PTHR24291">
    <property type="entry name" value="CYTOCHROME P450 FAMILY 4"/>
    <property type="match status" value="1"/>
</dbReference>